<keyword evidence="4 9" id="KW-0997">Cell inner membrane</keyword>
<evidence type="ECO:0000256" key="2">
    <source>
        <dbReference type="ARBA" id="ARBA00022448"/>
    </source>
</evidence>
<evidence type="ECO:0000256" key="4">
    <source>
        <dbReference type="ARBA" id="ARBA00022519"/>
    </source>
</evidence>
<evidence type="ECO:0000256" key="8">
    <source>
        <dbReference type="ARBA" id="ARBA00038436"/>
    </source>
</evidence>
<evidence type="ECO:0000256" key="7">
    <source>
        <dbReference type="ARBA" id="ARBA00023136"/>
    </source>
</evidence>
<feature type="transmembrane region" description="Helical" evidence="9">
    <location>
        <begin position="17"/>
        <end position="41"/>
    </location>
</feature>
<proteinExistence type="inferred from homology"/>
<reference evidence="11 12" key="1">
    <citation type="submission" date="2023-03" db="EMBL/GenBank/DDBJ databases">
        <title>Fodinicurvata sp. CAU 1616 isolated from sea sendiment.</title>
        <authorList>
            <person name="Kim W."/>
        </authorList>
    </citation>
    <scope>NUCLEOTIDE SEQUENCE [LARGE SCALE GENOMIC DNA]</scope>
    <source>
        <strain evidence="11 12">CAU 1616</strain>
    </source>
</reference>
<comment type="subunit">
    <text evidence="9">The complex comprises the extracytoplasmic solute receptor protein and the two transmembrane proteins.</text>
</comment>
<evidence type="ECO:0000256" key="3">
    <source>
        <dbReference type="ARBA" id="ARBA00022475"/>
    </source>
</evidence>
<feature type="transmembrane region" description="Helical" evidence="9">
    <location>
        <begin position="53"/>
        <end position="73"/>
    </location>
</feature>
<keyword evidence="3" id="KW-1003">Cell membrane</keyword>
<comment type="function">
    <text evidence="9">Part of the tripartite ATP-independent periplasmic (TRAP) transport system.</text>
</comment>
<evidence type="ECO:0000256" key="1">
    <source>
        <dbReference type="ARBA" id="ARBA00004429"/>
    </source>
</evidence>
<sequence>MPLLAAVRRASDIVNTLAIWLCVACVLGMLSISFMGFLYMVVTGRALTWTYSLARVLLPWIGLISGTIALRYGEHVAMTLLAQMLPRPLVKGLQVLCLVSIAIFGFMLIWYGWPFFTGARQTYMVSDLIRIPQYFTAIAVPLSGAIILLHLSHGFALLGHDVSAQEAVSEAIGEKPSKQVT</sequence>
<name>A0ABT5YIS1_9PROT</name>
<feature type="transmembrane region" description="Helical" evidence="9">
    <location>
        <begin position="93"/>
        <end position="113"/>
    </location>
</feature>
<protein>
    <recommendedName>
        <fullName evidence="9">TRAP transporter small permease protein</fullName>
    </recommendedName>
</protein>
<evidence type="ECO:0000256" key="6">
    <source>
        <dbReference type="ARBA" id="ARBA00022989"/>
    </source>
</evidence>
<organism evidence="11 12">
    <name type="scientific">Aquibaculum arenosum</name>
    <dbReference type="NCBI Taxonomy" id="3032591"/>
    <lineage>
        <taxon>Bacteria</taxon>
        <taxon>Pseudomonadati</taxon>
        <taxon>Pseudomonadota</taxon>
        <taxon>Alphaproteobacteria</taxon>
        <taxon>Rhodospirillales</taxon>
        <taxon>Rhodovibrionaceae</taxon>
        <taxon>Aquibaculum</taxon>
    </lineage>
</organism>
<keyword evidence="7 9" id="KW-0472">Membrane</keyword>
<evidence type="ECO:0000313" key="12">
    <source>
        <dbReference type="Proteomes" id="UP001215503"/>
    </source>
</evidence>
<comment type="subcellular location">
    <subcellularLocation>
        <location evidence="1 9">Cell inner membrane</location>
        <topology evidence="1 9">Multi-pass membrane protein</topology>
    </subcellularLocation>
</comment>
<keyword evidence="2 9" id="KW-0813">Transport</keyword>
<comment type="similarity">
    <text evidence="8 9">Belongs to the TRAP transporter small permease family.</text>
</comment>
<evidence type="ECO:0000256" key="9">
    <source>
        <dbReference type="RuleBase" id="RU369079"/>
    </source>
</evidence>
<dbReference type="RefSeq" id="WP_275819688.1">
    <property type="nucleotide sequence ID" value="NZ_JARHUD010000001.1"/>
</dbReference>
<dbReference type="PANTHER" id="PTHR35011">
    <property type="entry name" value="2,3-DIKETO-L-GULONATE TRAP TRANSPORTER SMALL PERMEASE PROTEIN YIAM"/>
    <property type="match status" value="1"/>
</dbReference>
<dbReference type="PANTHER" id="PTHR35011:SF2">
    <property type="entry name" value="2,3-DIKETO-L-GULONATE TRAP TRANSPORTER SMALL PERMEASE PROTEIN YIAM"/>
    <property type="match status" value="1"/>
</dbReference>
<gene>
    <name evidence="11" type="ORF">P2G67_02495</name>
</gene>
<keyword evidence="5 9" id="KW-0812">Transmembrane</keyword>
<feature type="transmembrane region" description="Helical" evidence="9">
    <location>
        <begin position="134"/>
        <end position="152"/>
    </location>
</feature>
<evidence type="ECO:0000256" key="5">
    <source>
        <dbReference type="ARBA" id="ARBA00022692"/>
    </source>
</evidence>
<dbReference type="InterPro" id="IPR055348">
    <property type="entry name" value="DctQ"/>
</dbReference>
<keyword evidence="6 9" id="KW-1133">Transmembrane helix</keyword>
<dbReference type="Proteomes" id="UP001215503">
    <property type="component" value="Unassembled WGS sequence"/>
</dbReference>
<dbReference type="InterPro" id="IPR007387">
    <property type="entry name" value="TRAP_DctQ"/>
</dbReference>
<dbReference type="EMBL" id="JARHUD010000001">
    <property type="protein sequence ID" value="MDF2094843.1"/>
    <property type="molecule type" value="Genomic_DNA"/>
</dbReference>
<accession>A0ABT5YIS1</accession>
<keyword evidence="12" id="KW-1185">Reference proteome</keyword>
<evidence type="ECO:0000313" key="11">
    <source>
        <dbReference type="EMBL" id="MDF2094843.1"/>
    </source>
</evidence>
<dbReference type="Pfam" id="PF04290">
    <property type="entry name" value="DctQ"/>
    <property type="match status" value="1"/>
</dbReference>
<feature type="domain" description="Tripartite ATP-independent periplasmic transporters DctQ component" evidence="10">
    <location>
        <begin position="36"/>
        <end position="151"/>
    </location>
</feature>
<comment type="caution">
    <text evidence="11">The sequence shown here is derived from an EMBL/GenBank/DDBJ whole genome shotgun (WGS) entry which is preliminary data.</text>
</comment>
<evidence type="ECO:0000259" key="10">
    <source>
        <dbReference type="Pfam" id="PF04290"/>
    </source>
</evidence>